<proteinExistence type="predicted"/>
<organism evidence="1">
    <name type="scientific">Ophidiomyces ophidiicola</name>
    <dbReference type="NCBI Taxonomy" id="1387563"/>
    <lineage>
        <taxon>Eukaryota</taxon>
        <taxon>Fungi</taxon>
        <taxon>Dikarya</taxon>
        <taxon>Ascomycota</taxon>
        <taxon>Pezizomycotina</taxon>
        <taxon>Eurotiomycetes</taxon>
        <taxon>Eurotiomycetidae</taxon>
        <taxon>Onygenales</taxon>
        <taxon>Onygenaceae</taxon>
        <taxon>Ophidiomyces</taxon>
    </lineage>
</organism>
<comment type="caution">
    <text evidence="1">The sequence shown here is derived from an EMBL/GenBank/DDBJ whole genome shotgun (WGS) entry which is preliminary data.</text>
</comment>
<gene>
    <name evidence="1" type="ORF">LOY88_005476</name>
</gene>
<dbReference type="EMBL" id="JALBCA010000098">
    <property type="protein sequence ID" value="KAI2383126.1"/>
    <property type="molecule type" value="Genomic_DNA"/>
</dbReference>
<name>A0ACB8UQJ9_9EURO</name>
<protein>
    <submittedName>
        <fullName evidence="1">Uncharacterized protein</fullName>
    </submittedName>
</protein>
<accession>A0ACB8UQJ9</accession>
<sequence length="224" mass="25030">MSLKESIESVKDIINYKFKSKPLLLKTLMTAESELSNYDGNRRLAQLETFKIQFGSNEHYATVAKHTDIDSYISYSSKSGAKALTVLAKSVNAIIATTFVNLRDIAVALRTMLHLELMINLASTVNLNLTLFFDSVLVEENSCINSRLLTLDPEEACKTIYSLMSLLIEGDSVDNISSSERCIMLSQSFNDFSLDSLAIEDEILCATVIKNGYDPRLKFNLETE</sequence>
<reference evidence="1" key="1">
    <citation type="journal article" date="2022" name="bioRxiv">
        <title>Population genetic analysis of Ophidiomyces ophidiicola, the causative agent of snake fungal disease, indicates recent introductions to the USA.</title>
        <authorList>
            <person name="Ladner J.T."/>
            <person name="Palmer J.M."/>
            <person name="Ettinger C.L."/>
            <person name="Stajich J.E."/>
            <person name="Farrell T.M."/>
            <person name="Glorioso B.M."/>
            <person name="Lawson B."/>
            <person name="Price S.J."/>
            <person name="Stengle A.G."/>
            <person name="Grear D.A."/>
            <person name="Lorch J.M."/>
        </authorList>
    </citation>
    <scope>NUCLEOTIDE SEQUENCE</scope>
    <source>
        <strain evidence="1">NWHC 24266-5</strain>
    </source>
</reference>
<evidence type="ECO:0000313" key="1">
    <source>
        <dbReference type="EMBL" id="KAI2383126.1"/>
    </source>
</evidence>